<evidence type="ECO:0000259" key="6">
    <source>
        <dbReference type="SMART" id="SM00635"/>
    </source>
</evidence>
<dbReference type="PANTHER" id="PTHR43817:SF1">
    <property type="entry name" value="HYDROLASE, FAMILY 43, PUTATIVE (AFU_ORTHOLOGUE AFUA_3G01660)-RELATED"/>
    <property type="match status" value="1"/>
</dbReference>
<dbReference type="Pfam" id="PF07532">
    <property type="entry name" value="Big_4"/>
    <property type="match status" value="1"/>
</dbReference>
<dbReference type="Pfam" id="PF00963">
    <property type="entry name" value="Cohesin"/>
    <property type="match status" value="1"/>
</dbReference>
<reference evidence="7 8" key="1">
    <citation type="journal article" date="2024" name="Int. J. Syst. Evol. Microbiol.">
        <title>Paenibacillus hexagrammi sp. nov., a novel bacterium isolated from the gut content of Hexagrammos agrammus.</title>
        <authorList>
            <person name="Jung H.K."/>
            <person name="Kim D.G."/>
            <person name="Zin H."/>
            <person name="Park J."/>
            <person name="Jung H."/>
            <person name="Kim Y.O."/>
            <person name="Kong H.J."/>
            <person name="Kim J.W."/>
            <person name="Kim Y.S."/>
        </authorList>
    </citation>
    <scope>NUCLEOTIDE SEQUENCE [LARGE SCALE GENOMIC DNA]</scope>
    <source>
        <strain evidence="7 8">YPD9-1</strain>
    </source>
</reference>
<gene>
    <name evidence="7" type="ORF">L0M14_11815</name>
</gene>
<dbReference type="RefSeq" id="WP_235122269.1">
    <property type="nucleotide sequence ID" value="NZ_CP090978.1"/>
</dbReference>
<evidence type="ECO:0000256" key="3">
    <source>
        <dbReference type="ARBA" id="ARBA00022801"/>
    </source>
</evidence>
<keyword evidence="8" id="KW-1185">Reference proteome</keyword>
<dbReference type="InterPro" id="IPR006710">
    <property type="entry name" value="Glyco_hydro_43"/>
</dbReference>
<dbReference type="SUPFAM" id="SSF75005">
    <property type="entry name" value="Arabinanase/levansucrase/invertase"/>
    <property type="match status" value="2"/>
</dbReference>
<evidence type="ECO:0000313" key="7">
    <source>
        <dbReference type="EMBL" id="UJF35708.1"/>
    </source>
</evidence>
<dbReference type="InterPro" id="IPR046780">
    <property type="entry name" value="aBig_2"/>
</dbReference>
<dbReference type="Gene3D" id="2.60.120.200">
    <property type="match status" value="1"/>
</dbReference>
<dbReference type="SUPFAM" id="SSF49373">
    <property type="entry name" value="Invasin/intimin cell-adhesion fragments"/>
    <property type="match status" value="1"/>
</dbReference>
<dbReference type="CDD" id="cd08547">
    <property type="entry name" value="Type_II_cohesin"/>
    <property type="match status" value="1"/>
</dbReference>
<dbReference type="InterPro" id="IPR002102">
    <property type="entry name" value="Cohesin_dom"/>
</dbReference>
<organism evidence="7 8">
    <name type="scientific">Paenibacillus hexagrammi</name>
    <dbReference type="NCBI Taxonomy" id="2908839"/>
    <lineage>
        <taxon>Bacteria</taxon>
        <taxon>Bacillati</taxon>
        <taxon>Bacillota</taxon>
        <taxon>Bacilli</taxon>
        <taxon>Bacillales</taxon>
        <taxon>Paenibacillaceae</taxon>
        <taxon>Paenibacillus</taxon>
    </lineage>
</organism>
<dbReference type="Gene3D" id="2.60.40.680">
    <property type="match status" value="1"/>
</dbReference>
<name>A0ABY3SNS3_9BACL</name>
<feature type="signal peptide" evidence="5">
    <location>
        <begin position="1"/>
        <end position="25"/>
    </location>
</feature>
<protein>
    <submittedName>
        <fullName evidence="7">Family 43 glycosylhydrolase</fullName>
    </submittedName>
</protein>
<dbReference type="InterPro" id="IPR008965">
    <property type="entry name" value="CBM2/CBM3_carb-bd_dom_sf"/>
</dbReference>
<evidence type="ECO:0000256" key="4">
    <source>
        <dbReference type="ARBA" id="ARBA00023295"/>
    </source>
</evidence>
<accession>A0ABY3SNS3</accession>
<dbReference type="Pfam" id="PF04616">
    <property type="entry name" value="Glyco_hydro_43"/>
    <property type="match status" value="1"/>
</dbReference>
<dbReference type="Gene3D" id="2.115.10.20">
    <property type="entry name" value="Glycosyl hydrolase domain, family 43"/>
    <property type="match status" value="2"/>
</dbReference>
<dbReference type="Pfam" id="PF13385">
    <property type="entry name" value="Laminin_G_3"/>
    <property type="match status" value="1"/>
</dbReference>
<evidence type="ECO:0000313" key="8">
    <source>
        <dbReference type="Proteomes" id="UP001649230"/>
    </source>
</evidence>
<dbReference type="SUPFAM" id="SSF49384">
    <property type="entry name" value="Carbohydrate-binding domain"/>
    <property type="match status" value="1"/>
</dbReference>
<dbReference type="Gene3D" id="2.60.40.1080">
    <property type="match status" value="1"/>
</dbReference>
<comment type="similarity">
    <text evidence="1">Belongs to the glycosyl hydrolase 43 family.</text>
</comment>
<dbReference type="Proteomes" id="UP001649230">
    <property type="component" value="Chromosome"/>
</dbReference>
<dbReference type="Pfam" id="PF22359">
    <property type="entry name" value="Big-like"/>
    <property type="match status" value="1"/>
</dbReference>
<evidence type="ECO:0000256" key="1">
    <source>
        <dbReference type="ARBA" id="ARBA00009865"/>
    </source>
</evidence>
<dbReference type="InterPro" id="IPR003343">
    <property type="entry name" value="Big_2"/>
</dbReference>
<dbReference type="InterPro" id="IPR023296">
    <property type="entry name" value="Glyco_hydro_beta-prop_sf"/>
</dbReference>
<dbReference type="InterPro" id="IPR011081">
    <property type="entry name" value="Big_4"/>
</dbReference>
<dbReference type="EMBL" id="CP090978">
    <property type="protein sequence ID" value="UJF35708.1"/>
    <property type="molecule type" value="Genomic_DNA"/>
</dbReference>
<dbReference type="InterPro" id="IPR013320">
    <property type="entry name" value="ConA-like_dom_sf"/>
</dbReference>
<feature type="domain" description="BIG2" evidence="6">
    <location>
        <begin position="644"/>
        <end position="725"/>
    </location>
</feature>
<sequence>MSRKKGVAIFAVCTILVSLFSGTGAAPVSASAEEQTAYVMSYHTKGTSGTSMSYMDDSLHLAYSYDQTHWTALNDNNGILFKKNPGYKANPANGLQMEDPYLFRKQDGTFVLLATSTNSAGSATSSSIFAWDTTDFIHYTNERSIQMNSTGAVAKTPQVKYDSTSKNYIIYWTNGTQNYANTTTDFVTVSAPSAYSGMDYPAAKPDLTYAPEKSIFGSMVSVTPEELAKVTARLGTPKMPVGSKSIKLQTQMGEAPELPETGEVIYSDGSSASKSVSWESVDPSQYVKEGSFKVQGTLSGMPDYMNPLIKNGADPNIYKGADGYYYYTSSYMDASHNLTASYQYDKIALRRAATIQGLATAEEKIIWTKHSSGAMSYHIWAPELHYYQGKWYIYFAAGTTTSNFDLRVYVLECSAQDPMTGAWNELGKVSMNDEAFDLDATTFEHNGELYMIYAFANGSQSVNSSLRIAKMTSPTTLGSEQVNIATPEYTWEQRRDNVNEGPAVIKKNGKIFVAYSAGSTDSTYAVGLLTAVDSPDTNLLDPASWIKTPYPIMATAPQNGQFGPGHGTFTVSEDGTQDVFVYHARENERYSGVSGYNPLYDASRWARVQNVYWHDDGTPYLGVPVPDGHLPGSAVEATVQVAGPAGAVYLAEEEMTIEANASKVIVLKKSNGDGTSSNVTASATFTSSAPQVADVTQTGLIKAKSQGSADITVAYGGKTYTVHVTVPASVSGDNLLLWYKFDETSGTTAADASGHGNDGTYIRTPAFGSGVHGGSFKMAGGAAGSTTSPYVKIPNGLLKDMNNITISTYVKWNGGTTNNQWIYALGVDSNKYIFATPRNSSSRLYSAITVSSYPAEQGLLTGAQMDANVWKLLTVVYDSEHHTATMYVDGVEVLKNTNLTLKPSDLYDATKDYSGYVGKSFYNDPYFPGEVDDFRIYNKALTAWEVLQLKEEDHADAVARDTAALTLGDTSAITANLELPTSGNNGSTITWASNDPAVIEDSGAVHRPLFEAGNKTVILTATISQGSIQDTKEFTVTVLKEEAPLPSGMLSAPASVSSGQSFDVTYTVNNAAERLYAQDITMAYDPEQVEFVAAESLQEGWKIAAVSDPSLTPGSIRIIAASVGDDVQTNGDLFKIT</sequence>
<dbReference type="Pfam" id="PF20578">
    <property type="entry name" value="aBig_2"/>
    <property type="match status" value="1"/>
</dbReference>
<dbReference type="SMART" id="SM00635">
    <property type="entry name" value="BID_2"/>
    <property type="match status" value="1"/>
</dbReference>
<evidence type="ECO:0000256" key="5">
    <source>
        <dbReference type="SAM" id="SignalP"/>
    </source>
</evidence>
<keyword evidence="3" id="KW-0378">Hydrolase</keyword>
<dbReference type="SUPFAM" id="SSF49899">
    <property type="entry name" value="Concanavalin A-like lectins/glucanases"/>
    <property type="match status" value="1"/>
</dbReference>
<evidence type="ECO:0000256" key="2">
    <source>
        <dbReference type="ARBA" id="ARBA00022729"/>
    </source>
</evidence>
<dbReference type="InterPro" id="IPR054604">
    <property type="entry name" value="SbsC_Big-like"/>
</dbReference>
<keyword evidence="2 5" id="KW-0732">Signal</keyword>
<feature type="chain" id="PRO_5046721391" evidence="5">
    <location>
        <begin position="26"/>
        <end position="1137"/>
    </location>
</feature>
<dbReference type="PANTHER" id="PTHR43817">
    <property type="entry name" value="GLYCOSYL HYDROLASE"/>
    <property type="match status" value="1"/>
</dbReference>
<dbReference type="InterPro" id="IPR008964">
    <property type="entry name" value="Invasin/intimin_cell_adhesion"/>
</dbReference>
<keyword evidence="4" id="KW-0326">Glycosidase</keyword>
<proteinExistence type="inferred from homology"/>